<feature type="region of interest" description="Disordered" evidence="1">
    <location>
        <begin position="207"/>
        <end position="231"/>
    </location>
</feature>
<evidence type="ECO:0000256" key="1">
    <source>
        <dbReference type="SAM" id="MobiDB-lite"/>
    </source>
</evidence>
<organism evidence="2 3">
    <name type="scientific">Nocardia albiluteola</name>
    <dbReference type="NCBI Taxonomy" id="2842303"/>
    <lineage>
        <taxon>Bacteria</taxon>
        <taxon>Bacillati</taxon>
        <taxon>Actinomycetota</taxon>
        <taxon>Actinomycetes</taxon>
        <taxon>Mycobacteriales</taxon>
        <taxon>Nocardiaceae</taxon>
        <taxon>Nocardia</taxon>
    </lineage>
</organism>
<comment type="caution">
    <text evidence="2">The sequence shown here is derived from an EMBL/GenBank/DDBJ whole genome shotgun (WGS) entry which is preliminary data.</text>
</comment>
<name>A0ABS6AQ54_9NOCA</name>
<keyword evidence="3" id="KW-1185">Reference proteome</keyword>
<protein>
    <submittedName>
        <fullName evidence="2">Class I SAM-dependent methyltransferase</fullName>
    </submittedName>
</protein>
<dbReference type="GO" id="GO:0032259">
    <property type="term" value="P:methylation"/>
    <property type="evidence" value="ECO:0007669"/>
    <property type="project" value="UniProtKB-KW"/>
</dbReference>
<evidence type="ECO:0000313" key="3">
    <source>
        <dbReference type="Proteomes" id="UP000733379"/>
    </source>
</evidence>
<dbReference type="EMBL" id="JAHKNI010000001">
    <property type="protein sequence ID" value="MBU3060139.1"/>
    <property type="molecule type" value="Genomic_DNA"/>
</dbReference>
<dbReference type="InterPro" id="IPR029063">
    <property type="entry name" value="SAM-dependent_MTases_sf"/>
</dbReference>
<dbReference type="Proteomes" id="UP000733379">
    <property type="component" value="Unassembled WGS sequence"/>
</dbReference>
<reference evidence="2 3" key="1">
    <citation type="submission" date="2021-06" db="EMBL/GenBank/DDBJ databases">
        <title>Actinomycetes sequencing.</title>
        <authorList>
            <person name="Shan Q."/>
        </authorList>
    </citation>
    <scope>NUCLEOTIDE SEQUENCE [LARGE SCALE GENOMIC DNA]</scope>
    <source>
        <strain evidence="2 3">NEAU-G5</strain>
    </source>
</reference>
<keyword evidence="2" id="KW-0808">Transferase</keyword>
<evidence type="ECO:0000313" key="2">
    <source>
        <dbReference type="EMBL" id="MBU3060139.1"/>
    </source>
</evidence>
<dbReference type="RefSeq" id="WP_215915049.1">
    <property type="nucleotide sequence ID" value="NZ_JAHKNI010000001.1"/>
</dbReference>
<proteinExistence type="predicted"/>
<sequence>MSLDFLVGLVRQAAHAGLPISGASDPAELEYLAALAAAPNVKLIGEIGFNAGFSSHAFLTANPDVMVCSFDIAEHVYVSEAKQHIDQTFPGRHTLIVGNSMDTVPTFRKLNPHLTFDLIFIDGGHTYDLAIRDLANMRAFAGPDTVLVMDDITPWHEWGVGPTLAWQQAVAGGYVVQEELIKDGVAVTEIEPPGRRSWVMGHYSHGTESPVRPQFSASSPAAQANGEQAAG</sequence>
<accession>A0ABS6AQ54</accession>
<dbReference type="Gene3D" id="3.40.50.150">
    <property type="entry name" value="Vaccinia Virus protein VP39"/>
    <property type="match status" value="1"/>
</dbReference>
<keyword evidence="2" id="KW-0489">Methyltransferase</keyword>
<dbReference type="GO" id="GO:0008168">
    <property type="term" value="F:methyltransferase activity"/>
    <property type="evidence" value="ECO:0007669"/>
    <property type="project" value="UniProtKB-KW"/>
</dbReference>
<feature type="compositionally biased region" description="Low complexity" evidence="1">
    <location>
        <begin position="213"/>
        <end position="224"/>
    </location>
</feature>
<dbReference type="SUPFAM" id="SSF53335">
    <property type="entry name" value="S-adenosyl-L-methionine-dependent methyltransferases"/>
    <property type="match status" value="1"/>
</dbReference>
<gene>
    <name evidence="2" type="ORF">KO481_01175</name>
</gene>
<dbReference type="Pfam" id="PF13578">
    <property type="entry name" value="Methyltransf_24"/>
    <property type="match status" value="1"/>
</dbReference>